<dbReference type="Gene3D" id="3.40.50.1100">
    <property type="match status" value="2"/>
</dbReference>
<dbReference type="Pfam" id="PF00571">
    <property type="entry name" value="CBS"/>
    <property type="match status" value="2"/>
</dbReference>
<dbReference type="PROSITE" id="PS51371">
    <property type="entry name" value="CBS"/>
    <property type="match status" value="1"/>
</dbReference>
<dbReference type="KEGG" id="ggr:HKW67_15895"/>
<dbReference type="SUPFAM" id="SSF54631">
    <property type="entry name" value="CBS-domain pair"/>
    <property type="match status" value="1"/>
</dbReference>
<evidence type="ECO:0000256" key="3">
    <source>
        <dbReference type="ARBA" id="ARBA00022898"/>
    </source>
</evidence>
<feature type="domain" description="CBS" evidence="5">
    <location>
        <begin position="430"/>
        <end position="481"/>
    </location>
</feature>
<keyword evidence="7" id="KW-1185">Reference proteome</keyword>
<evidence type="ECO:0000259" key="5">
    <source>
        <dbReference type="PROSITE" id="PS51371"/>
    </source>
</evidence>
<evidence type="ECO:0000313" key="6">
    <source>
        <dbReference type="EMBL" id="QJR38265.1"/>
    </source>
</evidence>
<evidence type="ECO:0000256" key="1">
    <source>
        <dbReference type="ARBA" id="ARBA00001933"/>
    </source>
</evidence>
<accession>A0A6M4IVQ5</accession>
<dbReference type="SMART" id="SM00116">
    <property type="entry name" value="CBS"/>
    <property type="match status" value="2"/>
</dbReference>
<dbReference type="GO" id="GO:0044272">
    <property type="term" value="P:sulfur compound biosynthetic process"/>
    <property type="evidence" value="ECO:0007669"/>
    <property type="project" value="UniProtKB-ARBA"/>
</dbReference>
<dbReference type="GO" id="GO:0006534">
    <property type="term" value="P:cysteine metabolic process"/>
    <property type="evidence" value="ECO:0007669"/>
    <property type="project" value="UniProtKB-ARBA"/>
</dbReference>
<dbReference type="InterPro" id="IPR000644">
    <property type="entry name" value="CBS_dom"/>
</dbReference>
<dbReference type="InterPro" id="IPR050214">
    <property type="entry name" value="Cys_Synth/Cystath_Beta-Synth"/>
</dbReference>
<name>A0A6M4IVQ5_9BACT</name>
<keyword evidence="4" id="KW-0129">CBS domain</keyword>
<dbReference type="Gene3D" id="3.10.580.10">
    <property type="entry name" value="CBS-domain"/>
    <property type="match status" value="1"/>
</dbReference>
<dbReference type="Proteomes" id="UP000500938">
    <property type="component" value="Chromosome"/>
</dbReference>
<dbReference type="SUPFAM" id="SSF53686">
    <property type="entry name" value="Tryptophan synthase beta subunit-like PLP-dependent enzymes"/>
    <property type="match status" value="1"/>
</dbReference>
<dbReference type="GO" id="GO:0009069">
    <property type="term" value="P:serine family amino acid metabolic process"/>
    <property type="evidence" value="ECO:0007669"/>
    <property type="project" value="UniProtKB-ARBA"/>
</dbReference>
<gene>
    <name evidence="6" type="ORF">HKW67_15895</name>
</gene>
<dbReference type="InterPro" id="IPR046342">
    <property type="entry name" value="CBS_dom_sf"/>
</dbReference>
<dbReference type="CDD" id="cd01561">
    <property type="entry name" value="CBS_like"/>
    <property type="match status" value="1"/>
</dbReference>
<protein>
    <submittedName>
        <fullName evidence="6">Pyridoxal-phosphate dependent enzyme</fullName>
    </submittedName>
</protein>
<reference evidence="6 7" key="1">
    <citation type="submission" date="2020-05" db="EMBL/GenBank/DDBJ databases">
        <title>Complete genome sequence of Gemmatimonas greenlandica TET16.</title>
        <authorList>
            <person name="Zeng Y."/>
        </authorList>
    </citation>
    <scope>NUCLEOTIDE SEQUENCE [LARGE SCALE GENOMIC DNA]</scope>
    <source>
        <strain evidence="6 7">TET16</strain>
    </source>
</reference>
<dbReference type="EMBL" id="CP053085">
    <property type="protein sequence ID" value="QJR38265.1"/>
    <property type="molecule type" value="Genomic_DNA"/>
</dbReference>
<comment type="similarity">
    <text evidence="2">Belongs to the cysteine synthase/cystathionine beta-synthase family.</text>
</comment>
<evidence type="ECO:0000256" key="2">
    <source>
        <dbReference type="ARBA" id="ARBA00007103"/>
    </source>
</evidence>
<dbReference type="InterPro" id="IPR036052">
    <property type="entry name" value="TrpB-like_PALP_sf"/>
</dbReference>
<dbReference type="FunFam" id="3.40.50.1100:FF:000003">
    <property type="entry name" value="Cystathionine beta-synthase"/>
    <property type="match status" value="1"/>
</dbReference>
<dbReference type="FunFam" id="3.40.50.1100:FF:000118">
    <property type="entry name" value="Related to CYS4-cystathionine beta-synthase"/>
    <property type="match status" value="1"/>
</dbReference>
<proteinExistence type="inferred from homology"/>
<dbReference type="AlphaFoldDB" id="A0A6M4IVQ5"/>
<organism evidence="6 7">
    <name type="scientific">Gemmatimonas groenlandica</name>
    <dbReference type="NCBI Taxonomy" id="2732249"/>
    <lineage>
        <taxon>Bacteria</taxon>
        <taxon>Pseudomonadati</taxon>
        <taxon>Gemmatimonadota</taxon>
        <taxon>Gemmatimonadia</taxon>
        <taxon>Gemmatimonadales</taxon>
        <taxon>Gemmatimonadaceae</taxon>
        <taxon>Gemmatimonas</taxon>
    </lineage>
</organism>
<dbReference type="Pfam" id="PF00291">
    <property type="entry name" value="PALP"/>
    <property type="match status" value="1"/>
</dbReference>
<sequence length="481" mass="51438">MATPHTSDAAPADAAVQEEHIRHRRPYGSVLETIGWTPMIRLARVARGIRTPLYGKADFFNPGGSVKDRVGMPMIESHERAGTLKPGGTIVEATSGNTGVGLAIAAALKGYRCIFTMPDKMSQEKVRLLKAFGAEVIITPTAVPHDHPQNYVMMAKRIVSETPGAVLAGQFENPANPAAHMATTGPEIWEQTDGRITHFVAGAGTGGTITGVARYLKSKNPNIKIIAADPMGSVLAELWRSKGEGHPTGAPYKVEGVGQDCIPLTLDMSVIDEFISVSDKDAFGMARRLTREEGIFVGGSAGMIAHAAMNVARRLDDPDACVVTFLCDTGERYLSKVFNDEWMRENQMLDVSPTTIAAVLGNKDASAPAIVSVAPGASVRQAIRLMALHNVSQVPVMDGAVCIGSVAESQLTSKSLADPKVLDQSVSDVMDQPFPVVESDQPVESVAKLLSKSNRAVLMKKDGVVQGIVTRFDVLEHLMHR</sequence>
<comment type="cofactor">
    <cofactor evidence="1">
        <name>pyridoxal 5'-phosphate</name>
        <dbReference type="ChEBI" id="CHEBI:597326"/>
    </cofactor>
</comment>
<dbReference type="PANTHER" id="PTHR10314">
    <property type="entry name" value="CYSTATHIONINE BETA-SYNTHASE"/>
    <property type="match status" value="1"/>
</dbReference>
<evidence type="ECO:0000256" key="4">
    <source>
        <dbReference type="PROSITE-ProRule" id="PRU00703"/>
    </source>
</evidence>
<dbReference type="InterPro" id="IPR001926">
    <property type="entry name" value="TrpB-like_PALP"/>
</dbReference>
<keyword evidence="3" id="KW-0663">Pyridoxal phosphate</keyword>
<evidence type="ECO:0000313" key="7">
    <source>
        <dbReference type="Proteomes" id="UP000500938"/>
    </source>
</evidence>